<dbReference type="AlphaFoldDB" id="A0A485PBD0"/>
<dbReference type="Proteomes" id="UP000386466">
    <property type="component" value="Unassembled WGS sequence"/>
</dbReference>
<keyword evidence="1" id="KW-0812">Transmembrane</keyword>
<evidence type="ECO:0000256" key="1">
    <source>
        <dbReference type="SAM" id="Phobius"/>
    </source>
</evidence>
<evidence type="ECO:0000313" key="2">
    <source>
        <dbReference type="EMBL" id="VFV42047.1"/>
    </source>
</evidence>
<keyword evidence="3" id="KW-1185">Reference proteome</keyword>
<name>A0A485PBD0_LYNPA</name>
<dbReference type="EMBL" id="CAAGRJ010031398">
    <property type="protein sequence ID" value="VFV42047.1"/>
    <property type="molecule type" value="Genomic_DNA"/>
</dbReference>
<proteinExistence type="predicted"/>
<organism evidence="2 3">
    <name type="scientific">Lynx pardinus</name>
    <name type="common">Iberian lynx</name>
    <name type="synonym">Felis pardina</name>
    <dbReference type="NCBI Taxonomy" id="191816"/>
    <lineage>
        <taxon>Eukaryota</taxon>
        <taxon>Metazoa</taxon>
        <taxon>Chordata</taxon>
        <taxon>Craniata</taxon>
        <taxon>Vertebrata</taxon>
        <taxon>Euteleostomi</taxon>
        <taxon>Mammalia</taxon>
        <taxon>Eutheria</taxon>
        <taxon>Laurasiatheria</taxon>
        <taxon>Carnivora</taxon>
        <taxon>Feliformia</taxon>
        <taxon>Felidae</taxon>
        <taxon>Felinae</taxon>
        <taxon>Lynx</taxon>
    </lineage>
</organism>
<feature type="transmembrane region" description="Helical" evidence="1">
    <location>
        <begin position="35"/>
        <end position="59"/>
    </location>
</feature>
<reference evidence="2 3" key="1">
    <citation type="submission" date="2019-01" db="EMBL/GenBank/DDBJ databases">
        <authorList>
            <person name="Alioto T."/>
            <person name="Alioto T."/>
        </authorList>
    </citation>
    <scope>NUCLEOTIDE SEQUENCE [LARGE SCALE GENOMIC DNA]</scope>
</reference>
<keyword evidence="1" id="KW-1133">Transmembrane helix</keyword>
<dbReference type="PANTHER" id="PTHR48018">
    <property type="entry name" value="OLFACTORY RECEPTOR"/>
    <property type="match status" value="1"/>
</dbReference>
<gene>
    <name evidence="2" type="ORF">LYPA_23C001865</name>
</gene>
<evidence type="ECO:0000313" key="3">
    <source>
        <dbReference type="Proteomes" id="UP000386466"/>
    </source>
</evidence>
<keyword evidence="1" id="KW-0472">Membrane</keyword>
<accession>A0A485PBD0</accession>
<sequence>MNGHRFSDPSMERGNHTLITEFVLQGVSSFREHQLGLFVVFLALYVVTLAGNAVIVTIIRTDPHLHTPCTSS</sequence>
<dbReference type="SUPFAM" id="SSF81321">
    <property type="entry name" value="Family A G protein-coupled receptor-like"/>
    <property type="match status" value="1"/>
</dbReference>
<protein>
    <submittedName>
        <fullName evidence="2">Olfactory receptor 10j1</fullName>
    </submittedName>
</protein>
<keyword evidence="2" id="KW-0675">Receptor</keyword>